<evidence type="ECO:0000313" key="7">
    <source>
        <dbReference type="EMBL" id="PJA13840.1"/>
    </source>
</evidence>
<dbReference type="GO" id="GO:0016020">
    <property type="term" value="C:membrane"/>
    <property type="evidence" value="ECO:0007669"/>
    <property type="project" value="UniProtKB-SubCell"/>
</dbReference>
<accession>A0A2M7W1U0</accession>
<dbReference type="AlphaFoldDB" id="A0A2M7W1U0"/>
<proteinExistence type="inferred from homology"/>
<dbReference type="SUPFAM" id="SSF140478">
    <property type="entry name" value="LemA-like"/>
    <property type="match status" value="1"/>
</dbReference>
<dbReference type="InterPro" id="IPR023353">
    <property type="entry name" value="LemA-like_dom_sf"/>
</dbReference>
<keyword evidence="3 6" id="KW-0812">Transmembrane</keyword>
<evidence type="ECO:0000256" key="4">
    <source>
        <dbReference type="ARBA" id="ARBA00022989"/>
    </source>
</evidence>
<organism evidence="7 8">
    <name type="scientific">Candidatus Dojkabacteria bacterium CG_4_10_14_0_2_um_filter_Dojkabacteria_WS6_41_15</name>
    <dbReference type="NCBI Taxonomy" id="2014249"/>
    <lineage>
        <taxon>Bacteria</taxon>
        <taxon>Candidatus Dojkabacteria</taxon>
    </lineage>
</organism>
<comment type="subcellular location">
    <subcellularLocation>
        <location evidence="1">Membrane</location>
        <topology evidence="1">Single-pass membrane protein</topology>
    </subcellularLocation>
</comment>
<dbReference type="Proteomes" id="UP000228952">
    <property type="component" value="Unassembled WGS sequence"/>
</dbReference>
<keyword evidence="5 6" id="KW-0472">Membrane</keyword>
<evidence type="ECO:0008006" key="9">
    <source>
        <dbReference type="Google" id="ProtNLM"/>
    </source>
</evidence>
<comment type="caution">
    <text evidence="7">The sequence shown here is derived from an EMBL/GenBank/DDBJ whole genome shotgun (WGS) entry which is preliminary data.</text>
</comment>
<protein>
    <recommendedName>
        <fullName evidence="9">LemA family protein</fullName>
    </recommendedName>
</protein>
<evidence type="ECO:0000256" key="5">
    <source>
        <dbReference type="ARBA" id="ARBA00023136"/>
    </source>
</evidence>
<comment type="similarity">
    <text evidence="2">Belongs to the LemA family.</text>
</comment>
<dbReference type="InterPro" id="IPR007156">
    <property type="entry name" value="MamQ_LemA"/>
</dbReference>
<dbReference type="PANTHER" id="PTHR34478:SF1">
    <property type="entry name" value="PROTEIN LEMA"/>
    <property type="match status" value="1"/>
</dbReference>
<keyword evidence="4 6" id="KW-1133">Transmembrane helix</keyword>
<dbReference type="EMBL" id="PFQB01000074">
    <property type="protein sequence ID" value="PJA13840.1"/>
    <property type="molecule type" value="Genomic_DNA"/>
</dbReference>
<name>A0A2M7W1U0_9BACT</name>
<feature type="transmembrane region" description="Helical" evidence="6">
    <location>
        <begin position="6"/>
        <end position="27"/>
    </location>
</feature>
<dbReference type="Gene3D" id="1.20.1440.20">
    <property type="entry name" value="LemA-like domain"/>
    <property type="match status" value="1"/>
</dbReference>
<evidence type="ECO:0000313" key="8">
    <source>
        <dbReference type="Proteomes" id="UP000228952"/>
    </source>
</evidence>
<evidence type="ECO:0000256" key="2">
    <source>
        <dbReference type="ARBA" id="ARBA00008854"/>
    </source>
</evidence>
<evidence type="ECO:0000256" key="3">
    <source>
        <dbReference type="ARBA" id="ARBA00022692"/>
    </source>
</evidence>
<evidence type="ECO:0000256" key="1">
    <source>
        <dbReference type="ARBA" id="ARBA00004167"/>
    </source>
</evidence>
<dbReference type="PANTHER" id="PTHR34478">
    <property type="entry name" value="PROTEIN LEMA"/>
    <property type="match status" value="1"/>
</dbReference>
<dbReference type="Pfam" id="PF04011">
    <property type="entry name" value="LemA"/>
    <property type="match status" value="1"/>
</dbReference>
<gene>
    <name evidence="7" type="ORF">COX64_02780</name>
</gene>
<reference evidence="8" key="1">
    <citation type="submission" date="2017-09" db="EMBL/GenBank/DDBJ databases">
        <title>Depth-based differentiation of microbial function through sediment-hosted aquifers and enrichment of novel symbionts in the deep terrestrial subsurface.</title>
        <authorList>
            <person name="Probst A.J."/>
            <person name="Ladd B."/>
            <person name="Jarett J.K."/>
            <person name="Geller-Mcgrath D.E."/>
            <person name="Sieber C.M.K."/>
            <person name="Emerson J.B."/>
            <person name="Anantharaman K."/>
            <person name="Thomas B.C."/>
            <person name="Malmstrom R."/>
            <person name="Stieglmeier M."/>
            <person name="Klingl A."/>
            <person name="Woyke T."/>
            <person name="Ryan C.M."/>
            <person name="Banfield J.F."/>
        </authorList>
    </citation>
    <scope>NUCLEOTIDE SEQUENCE [LARGE SCALE GENOMIC DNA]</scope>
</reference>
<evidence type="ECO:0000256" key="6">
    <source>
        <dbReference type="SAM" id="Phobius"/>
    </source>
</evidence>
<sequence>MTIPVLFGIALIAVAIVGWAISLYNVLVQQRMLVKEATADVETLLKKRFDMIPNLVNTVKGYAKHEEGVLTKVTELRAKMQGASGSMAEMSAINNEMTSTLKSLFAVAENYPNLKADSSFLQLQTQLSDLETEIQKSRRYYNATVQEYNTKIQVFPNVLIAGIMKFTPAEFFAAADEEKENVKVEF</sequence>